<dbReference type="InterPro" id="IPR025619">
    <property type="entry name" value="YlzJ"/>
</dbReference>
<evidence type="ECO:0000313" key="1">
    <source>
        <dbReference type="EMBL" id="MFC5463707.1"/>
    </source>
</evidence>
<name>A0ABW0LFH3_9BACI</name>
<comment type="caution">
    <text evidence="1">The sequence shown here is derived from an EMBL/GenBank/DDBJ whole genome shotgun (WGS) entry which is preliminary data.</text>
</comment>
<dbReference type="EMBL" id="JBHSMC010000001">
    <property type="protein sequence ID" value="MFC5463707.1"/>
    <property type="molecule type" value="Genomic_DNA"/>
</dbReference>
<dbReference type="Pfam" id="PF14035">
    <property type="entry name" value="YlzJ"/>
    <property type="match status" value="1"/>
</dbReference>
<organism evidence="1 2">
    <name type="scientific">Lederbergia graminis</name>
    <dbReference type="NCBI Taxonomy" id="735518"/>
    <lineage>
        <taxon>Bacteria</taxon>
        <taxon>Bacillati</taxon>
        <taxon>Bacillota</taxon>
        <taxon>Bacilli</taxon>
        <taxon>Bacillales</taxon>
        <taxon>Bacillaceae</taxon>
        <taxon>Lederbergia</taxon>
    </lineage>
</organism>
<dbReference type="Proteomes" id="UP001596147">
    <property type="component" value="Unassembled WGS sequence"/>
</dbReference>
<gene>
    <name evidence="1" type="ORF">ACFPM4_02935</name>
</gene>
<keyword evidence="2" id="KW-1185">Reference proteome</keyword>
<proteinExistence type="predicted"/>
<evidence type="ECO:0000313" key="2">
    <source>
        <dbReference type="Proteomes" id="UP001596147"/>
    </source>
</evidence>
<protein>
    <submittedName>
        <fullName evidence="1">YlzJ-like family protein</fullName>
    </submittedName>
</protein>
<sequence>MIIHSIVPPELIFPNQEEQFSNQIPLVRNGVPMIVEQSGDMYKVVRIMSSNPCDYLRDDICPGAYISLNE</sequence>
<accession>A0ABW0LFH3</accession>
<reference evidence="2" key="1">
    <citation type="journal article" date="2019" name="Int. J. Syst. Evol. Microbiol.">
        <title>The Global Catalogue of Microorganisms (GCM) 10K type strain sequencing project: providing services to taxonomists for standard genome sequencing and annotation.</title>
        <authorList>
            <consortium name="The Broad Institute Genomics Platform"/>
            <consortium name="The Broad Institute Genome Sequencing Center for Infectious Disease"/>
            <person name="Wu L."/>
            <person name="Ma J."/>
        </authorList>
    </citation>
    <scope>NUCLEOTIDE SEQUENCE [LARGE SCALE GENOMIC DNA]</scope>
    <source>
        <strain evidence="2">CGMCC 1.12237</strain>
    </source>
</reference>
<dbReference type="RefSeq" id="WP_382347516.1">
    <property type="nucleotide sequence ID" value="NZ_JBHSMC010000001.1"/>
</dbReference>